<feature type="region of interest" description="Disordered" evidence="1">
    <location>
        <begin position="15"/>
        <end position="43"/>
    </location>
</feature>
<name>B4H5X1_DROPE</name>
<accession>B4H5X1</accession>
<sequence>MCLSLRKLCQACRVDDDRYTPDRQPKPRDSSQKKGVPEGGKHQKLKYQFQALPEAFHNSPICPPPSHGGQQSRRYSIPSQVSRPPRFNTGGYGAFEDFGAACQAPPPASPSALMAYPTASKVPVSFNKLLYLDGRIWDNGSGREQGFNRSLLIERKGTRRGTQTRTVAFEEECDC</sequence>
<evidence type="ECO:0000313" key="2">
    <source>
        <dbReference type="EMBL" id="EDW33188.1"/>
    </source>
</evidence>
<dbReference type="EMBL" id="CH479212">
    <property type="protein sequence ID" value="EDW33188.1"/>
    <property type="molecule type" value="Genomic_DNA"/>
</dbReference>
<evidence type="ECO:0000313" key="3">
    <source>
        <dbReference type="Proteomes" id="UP000008744"/>
    </source>
</evidence>
<proteinExistence type="predicted"/>
<evidence type="ECO:0000256" key="1">
    <source>
        <dbReference type="SAM" id="MobiDB-lite"/>
    </source>
</evidence>
<dbReference type="Proteomes" id="UP000008744">
    <property type="component" value="Unassembled WGS sequence"/>
</dbReference>
<organism evidence="3">
    <name type="scientific">Drosophila persimilis</name>
    <name type="common">Fruit fly</name>
    <dbReference type="NCBI Taxonomy" id="7234"/>
    <lineage>
        <taxon>Eukaryota</taxon>
        <taxon>Metazoa</taxon>
        <taxon>Ecdysozoa</taxon>
        <taxon>Arthropoda</taxon>
        <taxon>Hexapoda</taxon>
        <taxon>Insecta</taxon>
        <taxon>Pterygota</taxon>
        <taxon>Neoptera</taxon>
        <taxon>Endopterygota</taxon>
        <taxon>Diptera</taxon>
        <taxon>Brachycera</taxon>
        <taxon>Muscomorpha</taxon>
        <taxon>Ephydroidea</taxon>
        <taxon>Drosophilidae</taxon>
        <taxon>Drosophila</taxon>
        <taxon>Sophophora</taxon>
    </lineage>
</organism>
<gene>
    <name evidence="2" type="primary">Dper\GL24606</name>
    <name evidence="2" type="ORF">Dper_GL24606</name>
</gene>
<feature type="region of interest" description="Disordered" evidence="1">
    <location>
        <begin position="58"/>
        <end position="86"/>
    </location>
</feature>
<protein>
    <submittedName>
        <fullName evidence="2">GL24606</fullName>
    </submittedName>
</protein>
<dbReference type="HOGENOM" id="CLU_1534156_0_0_1"/>
<reference evidence="2 3" key="1">
    <citation type="journal article" date="2007" name="Nature">
        <title>Evolution of genes and genomes on the Drosophila phylogeny.</title>
        <authorList>
            <consortium name="Drosophila 12 Genomes Consortium"/>
            <person name="Clark A.G."/>
            <person name="Eisen M.B."/>
            <person name="Smith D.R."/>
            <person name="Bergman C.M."/>
            <person name="Oliver B."/>
            <person name="Markow T.A."/>
            <person name="Kaufman T.C."/>
            <person name="Kellis M."/>
            <person name="Gelbart W."/>
            <person name="Iyer V.N."/>
            <person name="Pollard D.A."/>
            <person name="Sackton T.B."/>
            <person name="Larracuente A.M."/>
            <person name="Singh N.D."/>
            <person name="Abad J.P."/>
            <person name="Abt D.N."/>
            <person name="Adryan B."/>
            <person name="Aguade M."/>
            <person name="Akashi H."/>
            <person name="Anderson W.W."/>
            <person name="Aquadro C.F."/>
            <person name="Ardell D.H."/>
            <person name="Arguello R."/>
            <person name="Artieri C.G."/>
            <person name="Barbash D.A."/>
            <person name="Barker D."/>
            <person name="Barsanti P."/>
            <person name="Batterham P."/>
            <person name="Batzoglou S."/>
            <person name="Begun D."/>
            <person name="Bhutkar A."/>
            <person name="Blanco E."/>
            <person name="Bosak S.A."/>
            <person name="Bradley R.K."/>
            <person name="Brand A.D."/>
            <person name="Brent M.R."/>
            <person name="Brooks A.N."/>
            <person name="Brown R.H."/>
            <person name="Butlin R.K."/>
            <person name="Caggese C."/>
            <person name="Calvi B.R."/>
            <person name="Bernardo de Carvalho A."/>
            <person name="Caspi A."/>
            <person name="Castrezana S."/>
            <person name="Celniker S.E."/>
            <person name="Chang J.L."/>
            <person name="Chapple C."/>
            <person name="Chatterji S."/>
            <person name="Chinwalla A."/>
            <person name="Civetta A."/>
            <person name="Clifton S.W."/>
            <person name="Comeron J.M."/>
            <person name="Costello J.C."/>
            <person name="Coyne J.A."/>
            <person name="Daub J."/>
            <person name="David R.G."/>
            <person name="Delcher A.L."/>
            <person name="Delehaunty K."/>
            <person name="Do C.B."/>
            <person name="Ebling H."/>
            <person name="Edwards K."/>
            <person name="Eickbush T."/>
            <person name="Evans J.D."/>
            <person name="Filipski A."/>
            <person name="Findeiss S."/>
            <person name="Freyhult E."/>
            <person name="Fulton L."/>
            <person name="Fulton R."/>
            <person name="Garcia A.C."/>
            <person name="Gardiner A."/>
            <person name="Garfield D.A."/>
            <person name="Garvin B.E."/>
            <person name="Gibson G."/>
            <person name="Gilbert D."/>
            <person name="Gnerre S."/>
            <person name="Godfrey J."/>
            <person name="Good R."/>
            <person name="Gotea V."/>
            <person name="Gravely B."/>
            <person name="Greenberg A.J."/>
            <person name="Griffiths-Jones S."/>
            <person name="Gross S."/>
            <person name="Guigo R."/>
            <person name="Gustafson E.A."/>
            <person name="Haerty W."/>
            <person name="Hahn M.W."/>
            <person name="Halligan D.L."/>
            <person name="Halpern A.L."/>
            <person name="Halter G.M."/>
            <person name="Han M.V."/>
            <person name="Heger A."/>
            <person name="Hillier L."/>
            <person name="Hinrichs A.S."/>
            <person name="Holmes I."/>
            <person name="Hoskins R.A."/>
            <person name="Hubisz M.J."/>
            <person name="Hultmark D."/>
            <person name="Huntley M.A."/>
            <person name="Jaffe D.B."/>
            <person name="Jagadeeshan S."/>
            <person name="Jeck W.R."/>
            <person name="Johnson J."/>
            <person name="Jones C.D."/>
            <person name="Jordan W.C."/>
            <person name="Karpen G.H."/>
            <person name="Kataoka E."/>
            <person name="Keightley P.D."/>
            <person name="Kheradpour P."/>
            <person name="Kirkness E.F."/>
            <person name="Koerich L.B."/>
            <person name="Kristiansen K."/>
            <person name="Kudrna D."/>
            <person name="Kulathinal R.J."/>
            <person name="Kumar S."/>
            <person name="Kwok R."/>
            <person name="Lander E."/>
            <person name="Langley C.H."/>
            <person name="Lapoint R."/>
            <person name="Lazzaro B.P."/>
            <person name="Lee S.J."/>
            <person name="Levesque L."/>
            <person name="Li R."/>
            <person name="Lin C.F."/>
            <person name="Lin M.F."/>
            <person name="Lindblad-Toh K."/>
            <person name="Llopart A."/>
            <person name="Long M."/>
            <person name="Low L."/>
            <person name="Lozovsky E."/>
            <person name="Lu J."/>
            <person name="Luo M."/>
            <person name="Machado C.A."/>
            <person name="Makalowski W."/>
            <person name="Marzo M."/>
            <person name="Matsuda M."/>
            <person name="Matzkin L."/>
            <person name="McAllister B."/>
            <person name="McBride C.S."/>
            <person name="McKernan B."/>
            <person name="McKernan K."/>
            <person name="Mendez-Lago M."/>
            <person name="Minx P."/>
            <person name="Mollenhauer M.U."/>
            <person name="Montooth K."/>
            <person name="Mount S.M."/>
            <person name="Mu X."/>
            <person name="Myers E."/>
            <person name="Negre B."/>
            <person name="Newfeld S."/>
            <person name="Nielsen R."/>
            <person name="Noor M.A."/>
            <person name="O'Grady P."/>
            <person name="Pachter L."/>
            <person name="Papaceit M."/>
            <person name="Parisi M.J."/>
            <person name="Parisi M."/>
            <person name="Parts L."/>
            <person name="Pedersen J.S."/>
            <person name="Pesole G."/>
            <person name="Phillippy A.M."/>
            <person name="Ponting C.P."/>
            <person name="Pop M."/>
            <person name="Porcelli D."/>
            <person name="Powell J.R."/>
            <person name="Prohaska S."/>
            <person name="Pruitt K."/>
            <person name="Puig M."/>
            <person name="Quesneville H."/>
            <person name="Ram K.R."/>
            <person name="Rand D."/>
            <person name="Rasmussen M.D."/>
            <person name="Reed L.K."/>
            <person name="Reenan R."/>
            <person name="Reily A."/>
            <person name="Remington K.A."/>
            <person name="Rieger T.T."/>
            <person name="Ritchie M.G."/>
            <person name="Robin C."/>
            <person name="Rogers Y.H."/>
            <person name="Rohde C."/>
            <person name="Rozas J."/>
            <person name="Rubenfield M.J."/>
            <person name="Ruiz A."/>
            <person name="Russo S."/>
            <person name="Salzberg S.L."/>
            <person name="Sanchez-Gracia A."/>
            <person name="Saranga D.J."/>
            <person name="Sato H."/>
            <person name="Schaeffer S.W."/>
            <person name="Schatz M.C."/>
            <person name="Schlenke T."/>
            <person name="Schwartz R."/>
            <person name="Segarra C."/>
            <person name="Singh R.S."/>
            <person name="Sirot L."/>
            <person name="Sirota M."/>
            <person name="Sisneros N.B."/>
            <person name="Smith C.D."/>
            <person name="Smith T.F."/>
            <person name="Spieth J."/>
            <person name="Stage D.E."/>
            <person name="Stark A."/>
            <person name="Stephan W."/>
            <person name="Strausberg R.L."/>
            <person name="Strempel S."/>
            <person name="Sturgill D."/>
            <person name="Sutton G."/>
            <person name="Sutton G.G."/>
            <person name="Tao W."/>
            <person name="Teichmann S."/>
            <person name="Tobari Y.N."/>
            <person name="Tomimura Y."/>
            <person name="Tsolas J.M."/>
            <person name="Valente V.L."/>
            <person name="Venter E."/>
            <person name="Venter J.C."/>
            <person name="Vicario S."/>
            <person name="Vieira F.G."/>
            <person name="Vilella A.J."/>
            <person name="Villasante A."/>
            <person name="Walenz B."/>
            <person name="Wang J."/>
            <person name="Wasserman M."/>
            <person name="Watts T."/>
            <person name="Wilson D."/>
            <person name="Wilson R.K."/>
            <person name="Wing R.A."/>
            <person name="Wolfner M.F."/>
            <person name="Wong A."/>
            <person name="Wong G.K."/>
            <person name="Wu C.I."/>
            <person name="Wu G."/>
            <person name="Yamamoto D."/>
            <person name="Yang H.P."/>
            <person name="Yang S.P."/>
            <person name="Yorke J.A."/>
            <person name="Yoshida K."/>
            <person name="Zdobnov E."/>
            <person name="Zhang P."/>
            <person name="Zhang Y."/>
            <person name="Zimin A.V."/>
            <person name="Baldwin J."/>
            <person name="Abdouelleil A."/>
            <person name="Abdulkadir J."/>
            <person name="Abebe A."/>
            <person name="Abera B."/>
            <person name="Abreu J."/>
            <person name="Acer S.C."/>
            <person name="Aftuck L."/>
            <person name="Alexander A."/>
            <person name="An P."/>
            <person name="Anderson E."/>
            <person name="Anderson S."/>
            <person name="Arachi H."/>
            <person name="Azer M."/>
            <person name="Bachantsang P."/>
            <person name="Barry A."/>
            <person name="Bayul T."/>
            <person name="Berlin A."/>
            <person name="Bessette D."/>
            <person name="Bloom T."/>
            <person name="Blye J."/>
            <person name="Boguslavskiy L."/>
            <person name="Bonnet C."/>
            <person name="Boukhgalter B."/>
            <person name="Bourzgui I."/>
            <person name="Brown A."/>
            <person name="Cahill P."/>
            <person name="Channer S."/>
            <person name="Cheshatsang Y."/>
            <person name="Chuda L."/>
            <person name="Citroen M."/>
            <person name="Collymore A."/>
            <person name="Cooke P."/>
            <person name="Costello M."/>
            <person name="D'Aco K."/>
            <person name="Daza R."/>
            <person name="De Haan G."/>
            <person name="DeGray S."/>
            <person name="DeMaso C."/>
            <person name="Dhargay N."/>
            <person name="Dooley K."/>
            <person name="Dooley E."/>
            <person name="Doricent M."/>
            <person name="Dorje P."/>
            <person name="Dorjee K."/>
            <person name="Dupes A."/>
            <person name="Elong R."/>
            <person name="Falk J."/>
            <person name="Farina A."/>
            <person name="Faro S."/>
            <person name="Ferguson D."/>
            <person name="Fisher S."/>
            <person name="Foley C.D."/>
            <person name="Franke A."/>
            <person name="Friedrich D."/>
            <person name="Gadbois L."/>
            <person name="Gearin G."/>
            <person name="Gearin C.R."/>
            <person name="Giannoukos G."/>
            <person name="Goode T."/>
            <person name="Graham J."/>
            <person name="Grandbois E."/>
            <person name="Grewal S."/>
            <person name="Gyaltsen K."/>
            <person name="Hafez N."/>
            <person name="Hagos B."/>
            <person name="Hall J."/>
            <person name="Henson C."/>
            <person name="Hollinger A."/>
            <person name="Honan T."/>
            <person name="Huard M.D."/>
            <person name="Hughes L."/>
            <person name="Hurhula B."/>
            <person name="Husby M.E."/>
            <person name="Kamat A."/>
            <person name="Kanga B."/>
            <person name="Kashin S."/>
            <person name="Khazanovich D."/>
            <person name="Kisner P."/>
            <person name="Lance K."/>
            <person name="Lara M."/>
            <person name="Lee W."/>
            <person name="Lennon N."/>
            <person name="Letendre F."/>
            <person name="LeVine R."/>
            <person name="Lipovsky A."/>
            <person name="Liu X."/>
            <person name="Liu J."/>
            <person name="Liu S."/>
            <person name="Lokyitsang T."/>
            <person name="Lokyitsang Y."/>
            <person name="Lubonja R."/>
            <person name="Lui A."/>
            <person name="MacDonald P."/>
            <person name="Magnisalis V."/>
            <person name="Maru K."/>
            <person name="Matthews C."/>
            <person name="McCusker W."/>
            <person name="McDonough S."/>
            <person name="Mehta T."/>
            <person name="Meldrim J."/>
            <person name="Meneus L."/>
            <person name="Mihai O."/>
            <person name="Mihalev A."/>
            <person name="Mihova T."/>
            <person name="Mittelman R."/>
            <person name="Mlenga V."/>
            <person name="Montmayeur A."/>
            <person name="Mulrain L."/>
            <person name="Navidi A."/>
            <person name="Naylor J."/>
            <person name="Negash T."/>
            <person name="Nguyen T."/>
            <person name="Nguyen N."/>
            <person name="Nicol R."/>
            <person name="Norbu C."/>
            <person name="Norbu N."/>
            <person name="Novod N."/>
            <person name="O'Neill B."/>
            <person name="Osman S."/>
            <person name="Markiewicz E."/>
            <person name="Oyono O.L."/>
            <person name="Patti C."/>
            <person name="Phunkhang P."/>
            <person name="Pierre F."/>
            <person name="Priest M."/>
            <person name="Raghuraman S."/>
            <person name="Rege F."/>
            <person name="Reyes R."/>
            <person name="Rise C."/>
            <person name="Rogov P."/>
            <person name="Ross K."/>
            <person name="Ryan E."/>
            <person name="Settipalli S."/>
            <person name="Shea T."/>
            <person name="Sherpa N."/>
            <person name="Shi L."/>
            <person name="Shih D."/>
            <person name="Sparrow T."/>
            <person name="Spaulding J."/>
            <person name="Stalker J."/>
            <person name="Stange-Thomann N."/>
            <person name="Stavropoulos S."/>
            <person name="Stone C."/>
            <person name="Strader C."/>
            <person name="Tesfaye S."/>
            <person name="Thomson T."/>
            <person name="Thoulutsang Y."/>
            <person name="Thoulutsang D."/>
            <person name="Topham K."/>
            <person name="Topping I."/>
            <person name="Tsamla T."/>
            <person name="Vassiliev H."/>
            <person name="Vo A."/>
            <person name="Wangchuk T."/>
            <person name="Wangdi T."/>
            <person name="Weiand M."/>
            <person name="Wilkinson J."/>
            <person name="Wilson A."/>
            <person name="Yadav S."/>
            <person name="Young G."/>
            <person name="Yu Q."/>
            <person name="Zembek L."/>
            <person name="Zhong D."/>
            <person name="Zimmer A."/>
            <person name="Zwirko Z."/>
            <person name="Jaffe D.B."/>
            <person name="Alvarez P."/>
            <person name="Brockman W."/>
            <person name="Butler J."/>
            <person name="Chin C."/>
            <person name="Gnerre S."/>
            <person name="Grabherr M."/>
            <person name="Kleber M."/>
            <person name="Mauceli E."/>
            <person name="MacCallum I."/>
        </authorList>
    </citation>
    <scope>NUCLEOTIDE SEQUENCE [LARGE SCALE GENOMIC DNA]</scope>
    <source>
        <strain evidence="3">MSH-3 / Tucson 14011-0111.49</strain>
    </source>
</reference>
<dbReference type="AlphaFoldDB" id="B4H5X1"/>
<feature type="compositionally biased region" description="Polar residues" evidence="1">
    <location>
        <begin position="68"/>
        <end position="82"/>
    </location>
</feature>
<keyword evidence="3" id="KW-1185">Reference proteome</keyword>
<feature type="compositionally biased region" description="Basic and acidic residues" evidence="1">
    <location>
        <begin position="15"/>
        <end position="41"/>
    </location>
</feature>